<proteinExistence type="predicted"/>
<dbReference type="GeneID" id="104791344"/>
<dbReference type="Gene3D" id="3.90.190.10">
    <property type="entry name" value="Protein tyrosine phosphatase superfamily"/>
    <property type="match status" value="1"/>
</dbReference>
<dbReference type="PANTHER" id="PTHR23339">
    <property type="entry name" value="TYROSINE SPECIFIC PROTEIN PHOSPHATASE AND DUAL SPECIFICITY PROTEIN PHOSPHATASE"/>
    <property type="match status" value="1"/>
</dbReference>
<dbReference type="RefSeq" id="XP_010515496.1">
    <property type="nucleotide sequence ID" value="XM_010517194.2"/>
</dbReference>
<protein>
    <submittedName>
        <fullName evidence="2 3">Paladin-like</fullName>
    </submittedName>
</protein>
<accession>A0ABM0ZGQ6</accession>
<name>A0ABM0ZGQ6_CAMSA</name>
<organism evidence="1 4">
    <name type="scientific">Camelina sativa</name>
    <name type="common">False flax</name>
    <name type="synonym">Myagrum sativum</name>
    <dbReference type="NCBI Taxonomy" id="90675"/>
    <lineage>
        <taxon>Eukaryota</taxon>
        <taxon>Viridiplantae</taxon>
        <taxon>Streptophyta</taxon>
        <taxon>Embryophyta</taxon>
        <taxon>Tracheophyta</taxon>
        <taxon>Spermatophyta</taxon>
        <taxon>Magnoliopsida</taxon>
        <taxon>eudicotyledons</taxon>
        <taxon>Gunneridae</taxon>
        <taxon>Pentapetalae</taxon>
        <taxon>rosids</taxon>
        <taxon>malvids</taxon>
        <taxon>Brassicales</taxon>
        <taxon>Brassicaceae</taxon>
        <taxon>Camelineae</taxon>
        <taxon>Camelina</taxon>
    </lineage>
</organism>
<dbReference type="SUPFAM" id="SSF52799">
    <property type="entry name" value="(Phosphotyrosine protein) phosphatases II"/>
    <property type="match status" value="1"/>
</dbReference>
<dbReference type="Proteomes" id="UP000694864">
    <property type="component" value="Chromosome 6"/>
</dbReference>
<reference evidence="1" key="1">
    <citation type="journal article" date="1997" name="Nucleic Acids Res.">
        <title>tRNAscan-SE: a program for improved detection of transfer RNA genes in genomic sequence.</title>
        <authorList>
            <person name="Lowe T.M."/>
            <person name="Eddy S.R."/>
        </authorList>
    </citation>
    <scope>NUCLEOTIDE SEQUENCE [LARGE SCALE GENOMIC DNA]</scope>
    <source>
        <strain evidence="1">r\DH55</strain>
    </source>
</reference>
<evidence type="ECO:0000313" key="3">
    <source>
        <dbReference type="RefSeq" id="XP_010515495.1"/>
    </source>
</evidence>
<dbReference type="RefSeq" id="XP_010515495.1">
    <property type="nucleotide sequence ID" value="XM_010517193.2"/>
</dbReference>
<evidence type="ECO:0000313" key="4">
    <source>
        <dbReference type="RefSeq" id="XP_010515496.1"/>
    </source>
</evidence>
<dbReference type="InterPro" id="IPR029021">
    <property type="entry name" value="Prot-tyrosine_phosphatase-like"/>
</dbReference>
<dbReference type="Pfam" id="PF14566">
    <property type="entry name" value="PTPlike_phytase"/>
    <property type="match status" value="1"/>
</dbReference>
<dbReference type="InterPro" id="IPR050561">
    <property type="entry name" value="PTP"/>
</dbReference>
<reference evidence="1" key="2">
    <citation type="journal article" date="2014" name="Nat. Commun.">
        <title>The emerging biofuel crop Camelina sativa retains a highly undifferentiated hexaploid genome structure.</title>
        <authorList>
            <person name="Kagale S."/>
            <person name="Koh C."/>
            <person name="Nixon J."/>
            <person name="Bollina V."/>
            <person name="Clarke W.E."/>
            <person name="Tuteja R."/>
            <person name="Spillane C."/>
            <person name="Robinson S.J."/>
            <person name="Links M.G."/>
            <person name="Clarke C."/>
            <person name="Higgins E.E."/>
            <person name="Huebert T."/>
            <person name="Sharpe A.G."/>
            <person name="Parkin I.A."/>
        </authorList>
    </citation>
    <scope>NUCLEOTIDE SEQUENCE [LARGE SCALE GENOMIC DNA]</scope>
    <source>
        <strain evidence="1">r\DH55</strain>
    </source>
</reference>
<dbReference type="RefSeq" id="XP_010515494.1">
    <property type="nucleotide sequence ID" value="XM_010517192.2"/>
</dbReference>
<reference evidence="2 3" key="3">
    <citation type="submission" date="2025-05" db="UniProtKB">
        <authorList>
            <consortium name="RefSeq"/>
        </authorList>
    </citation>
    <scope>IDENTIFICATION</scope>
    <source>
        <tissue evidence="2 3">Leaf</tissue>
    </source>
</reference>
<keyword evidence="1" id="KW-1185">Reference proteome</keyword>
<dbReference type="SMART" id="SM01301">
    <property type="entry name" value="PTPlike_phytase"/>
    <property type="match status" value="1"/>
</dbReference>
<evidence type="ECO:0000313" key="1">
    <source>
        <dbReference type="Proteomes" id="UP000694864"/>
    </source>
</evidence>
<gene>
    <name evidence="2 3 4" type="primary">LOC104791344</name>
</gene>
<sequence>MREEPVVYINGKPFVVRHIERPYKNMLEYKRIDRETVEGMEASLKEDILTEAKRYKGAIMVIHEAEDGQILYSCERVDAGSIRTPLEVYKRLEADGFPIKYARVPITDGKALKSSDFDTLTSNIASAASDTAFVFNCQMGNGRTTTGTVIACLVKLRINSGRPIKVLHGTTYIAYPIVDDERRTYSSEQRAEEVRELDDRVFGIDDFLLLWKITRLFDNGVESREALDAVIDRCSDIQNIREAVLQYRKVFNRQNYEPRVRSAAFNRGTEYLERYFRLIAFAAYLGKETLDGSFKKWLHHQKPEVLQAMKKWRSALFFYRT</sequence>
<evidence type="ECO:0000313" key="2">
    <source>
        <dbReference type="RefSeq" id="XP_010515494.1"/>
    </source>
</evidence>